<protein>
    <submittedName>
        <fullName evidence="4">Uncharacterized protein</fullName>
    </submittedName>
</protein>
<dbReference type="InterPro" id="IPR022385">
    <property type="entry name" value="Rhs_assc_core"/>
</dbReference>
<evidence type="ECO:0000259" key="2">
    <source>
        <dbReference type="Pfam" id="PF15533"/>
    </source>
</evidence>
<feature type="region of interest" description="Disordered" evidence="1">
    <location>
        <begin position="1154"/>
        <end position="1207"/>
    </location>
</feature>
<dbReference type="InterPro" id="IPR029110">
    <property type="entry name" value="Ntox33"/>
</dbReference>
<reference evidence="4 5" key="1">
    <citation type="submission" date="2019-04" db="EMBL/GenBank/DDBJ databases">
        <title>Sphingobacterium olei sp. nov., isolated from oil-contaminated soil.</title>
        <authorList>
            <person name="Liu B."/>
        </authorList>
    </citation>
    <scope>NUCLEOTIDE SEQUENCE [LARGE SCALE GENOMIC DNA]</scope>
    <source>
        <strain evidence="4 5">Y3L14</strain>
    </source>
</reference>
<gene>
    <name evidence="4" type="ORF">FAZ19_05730</name>
</gene>
<sequence length="1286" mass="140218">MKRIYIGFRLIALLSLISGKIAAQGTNPIFTSYSGQSELYGTQSVTLSAGFGIPLGYSVLIHVTPNNGSNAYSSDRNYVLTTAYNTPVATSVADPTVQQASRQITYYDGFGRPAQQIAIKGSVTNKDVVVPIVYDTYGRPSTGYLPYTTNSAGNGFFKTNAVTEQKAFYTAGIFGQSTNSHPYSTTVYDLSPQARVKEQGTPGAQWQPLSGSIPGSGHTVKFEGMVNGAGIPRYIVSLDPSNTPSLVKNGDYGHHQLVIDIVKDQNWSTGDGKIGTTEKFTDKSGRVILERAFTQTGTTLVTLSTYYVYDDWGRLTFILPPGTDPDTSTPDANKIGTFGYSYQYDNYGRKVEVKQPGKGVEYFVYNKRHQLVASQGANQRNLHQWKVNKYDAHGRVISTGTWTNNNLAISRIALQTVLDGQTVFWESRNSNVSTHGYTNISWPTNTSSYDLINYYDTYDIAGLPANFAFQSYTGNVQITKAPGMLTGSKTWSMNSTTTALWSAIYYDLNGQVIQMQAGNHLGGREVVNNSYNFVGELISAERTHYNPSSALLLTVKNTHEYDPTGRLLNVKQKINTQDQVTLAAYTYNELGQVVDKKLHQKQGQTKYLQSIDYRYNEKGQLKSINDPDLVGTSALNDGDNDSNLDLFGLQIAYHEDPIAPQYNGNIANIRWKTSKVPAQSVAPPKMGYQYRYDDLNRMTSAISEQGGTVDNAHNETLSYDINGNINSLQRNAFTGGSVQQIDNLAFTYDGYRTKKIDDLSTSASKQLGYDDKVKVAEEHFYDAEGNMIQDLNKAISLTYNDFNLINQVSFGTNHKLEILYDRTGKKLQAKYTNGASVYTIDYLDGIQYQQGQIAFIHTGEGRARLSGTTYTYEYDIKDHLNNVRVTFIPDPANVNQTVAKVIQQNSYYAYGLPMYGDANLHLSYISGEKSKFLYSDKELYDQGGLNWFDHGSRMYDPAIGRWSAMDPATQFANPYLAMGNNPALYVDPNGEFIFAIPALAYLAKAIAIGVGMSALSYAAETSMSDGGFDNWNWGQFGKSVAIGAASGAVSFGIGSAAGAIGGAIGQTGGAIFQTLGHSAWNGAVSSINGGSFWTGAITGAASNIIAGATSGISPAGQILTSAVSGGVASGLSGGSFWQGASTGAIVAGANHLLHNPTSQQEGDDPNPNRNPNQDRPLTPGEIKQIQRQGWGHGDKSMNGRGGGRNDLWVDKKGNVYEKPKYGKGVMGEWTGYNLKNLSVQVGIGASLFYGTYKLLNQFNRFATPFIMNITIMNLDPRSQYQQGGKL</sequence>
<keyword evidence="5" id="KW-1185">Reference proteome</keyword>
<proteinExistence type="predicted"/>
<name>A0A4U0H7Q8_9SPHI</name>
<feature type="compositionally biased region" description="Low complexity" evidence="1">
    <location>
        <begin position="1165"/>
        <end position="1176"/>
    </location>
</feature>
<dbReference type="RefSeq" id="WP_136819773.1">
    <property type="nucleotide sequence ID" value="NZ_BMJX01000002.1"/>
</dbReference>
<dbReference type="InterPro" id="IPR050708">
    <property type="entry name" value="T6SS_VgrG/RHS"/>
</dbReference>
<dbReference type="Pfam" id="PF15533">
    <property type="entry name" value="Ntox33"/>
    <property type="match status" value="1"/>
</dbReference>
<dbReference type="PANTHER" id="PTHR32305">
    <property type="match status" value="1"/>
</dbReference>
<dbReference type="Gene3D" id="2.180.10.10">
    <property type="entry name" value="RHS repeat-associated core"/>
    <property type="match status" value="1"/>
</dbReference>
<dbReference type="PANTHER" id="PTHR32305:SF15">
    <property type="entry name" value="PROTEIN RHSA-RELATED"/>
    <property type="match status" value="1"/>
</dbReference>
<feature type="domain" description="DUF6443" evidence="3">
    <location>
        <begin position="81"/>
        <end position="213"/>
    </location>
</feature>
<dbReference type="Pfam" id="PF20041">
    <property type="entry name" value="DUF6443"/>
    <property type="match status" value="1"/>
</dbReference>
<evidence type="ECO:0000259" key="3">
    <source>
        <dbReference type="Pfam" id="PF20041"/>
    </source>
</evidence>
<dbReference type="InterPro" id="IPR045619">
    <property type="entry name" value="DUF6443"/>
</dbReference>
<dbReference type="Proteomes" id="UP000309872">
    <property type="component" value="Unassembled WGS sequence"/>
</dbReference>
<feature type="domain" description="Bacterial toxin 33" evidence="2">
    <location>
        <begin position="1170"/>
        <end position="1235"/>
    </location>
</feature>
<evidence type="ECO:0000313" key="5">
    <source>
        <dbReference type="Proteomes" id="UP000309872"/>
    </source>
</evidence>
<evidence type="ECO:0000313" key="4">
    <source>
        <dbReference type="EMBL" id="TJY66422.1"/>
    </source>
</evidence>
<dbReference type="OrthoDB" id="1191296at2"/>
<dbReference type="NCBIfam" id="TIGR03696">
    <property type="entry name" value="Rhs_assc_core"/>
    <property type="match status" value="1"/>
</dbReference>
<evidence type="ECO:0000256" key="1">
    <source>
        <dbReference type="SAM" id="MobiDB-lite"/>
    </source>
</evidence>
<comment type="caution">
    <text evidence="4">The sequence shown here is derived from an EMBL/GenBank/DDBJ whole genome shotgun (WGS) entry which is preliminary data.</text>
</comment>
<dbReference type="EMBL" id="SUKA01000002">
    <property type="protein sequence ID" value="TJY66422.1"/>
    <property type="molecule type" value="Genomic_DNA"/>
</dbReference>
<organism evidence="4 5">
    <name type="scientific">Sphingobacterium alkalisoli</name>
    <dbReference type="NCBI Taxonomy" id="1874115"/>
    <lineage>
        <taxon>Bacteria</taxon>
        <taxon>Pseudomonadati</taxon>
        <taxon>Bacteroidota</taxon>
        <taxon>Sphingobacteriia</taxon>
        <taxon>Sphingobacteriales</taxon>
        <taxon>Sphingobacteriaceae</taxon>
        <taxon>Sphingobacterium</taxon>
    </lineage>
</organism>
<accession>A0A4U0H7Q8</accession>